<evidence type="ECO:0000313" key="1">
    <source>
        <dbReference type="EMBL" id="MBC6465248.1"/>
    </source>
</evidence>
<evidence type="ECO:0000313" key="2">
    <source>
        <dbReference type="Proteomes" id="UP000805614"/>
    </source>
</evidence>
<comment type="caution">
    <text evidence="1">The sequence shown here is derived from an EMBL/GenBank/DDBJ whole genome shotgun (WGS) entry which is preliminary data.</text>
</comment>
<protein>
    <submittedName>
        <fullName evidence="1">Glycosyltransferase family 4 protein</fullName>
    </submittedName>
</protein>
<dbReference type="RefSeq" id="WP_187242244.1">
    <property type="nucleotide sequence ID" value="NZ_BAAAOK010000014.1"/>
</dbReference>
<keyword evidence="2" id="KW-1185">Reference proteome</keyword>
<dbReference type="SUPFAM" id="SSF53756">
    <property type="entry name" value="UDP-Glycosyltransferase/glycogen phosphorylase"/>
    <property type="match status" value="1"/>
</dbReference>
<name>A0ABR7LKB1_9ACTN</name>
<dbReference type="EMBL" id="JABVEC010000003">
    <property type="protein sequence ID" value="MBC6465248.1"/>
    <property type="molecule type" value="Genomic_DNA"/>
</dbReference>
<accession>A0ABR7LKB1</accession>
<dbReference type="Gene3D" id="3.40.50.2000">
    <property type="entry name" value="Glycogen Phosphorylase B"/>
    <property type="match status" value="2"/>
</dbReference>
<gene>
    <name evidence="1" type="ORF">HKK74_07060</name>
</gene>
<reference evidence="1 2" key="1">
    <citation type="submission" date="2020-06" db="EMBL/GenBank/DDBJ databases">
        <title>Actinomadura xiongansis sp. nov., isolated from soil of Baiyangdian.</title>
        <authorList>
            <person name="Zhang X."/>
        </authorList>
    </citation>
    <scope>NUCLEOTIDE SEQUENCE [LARGE SCALE GENOMIC DNA]</scope>
    <source>
        <strain evidence="1 2">HBUM206468</strain>
    </source>
</reference>
<organism evidence="1 2">
    <name type="scientific">Actinomadura alba</name>
    <dbReference type="NCBI Taxonomy" id="406431"/>
    <lineage>
        <taxon>Bacteria</taxon>
        <taxon>Bacillati</taxon>
        <taxon>Actinomycetota</taxon>
        <taxon>Actinomycetes</taxon>
        <taxon>Streptosporangiales</taxon>
        <taxon>Thermomonosporaceae</taxon>
        <taxon>Actinomadura</taxon>
    </lineage>
</organism>
<sequence>MTCSDALVAGLRAVRVGVDVVGSDAGPQTAWVGQVLERVERAVTSARYDAVLAFHAFWPFTADLRRVLDDSVPRPLVTYTHGSHWDESDLFRFERYPGLRWADLGNLLAADRVLVVSRYLRDVLVRNVHAVSAAAGAELDRRVRVVGLPLDLPRIDAARRPPEPDRPTTVFNHAPIAAKRPGAFLDVTAELLTRTTGRVVLTRHFPRGSPWAARVRELSDAFPGRVIQGDDLPTDEYYQALWRGHMQVSTAVHESLGVATLEAMVTGNHCLLPRIGAYPEVAAGDPAVLYDDLNDLLARLVAGPQAEVVARHDARIRARYAPETVAAAVRDVLAEVVKTVRG</sequence>
<proteinExistence type="predicted"/>
<dbReference type="Proteomes" id="UP000805614">
    <property type="component" value="Unassembled WGS sequence"/>
</dbReference>